<dbReference type="InterPro" id="IPR036527">
    <property type="entry name" value="SCP2_sterol-bd_dom_sf"/>
</dbReference>
<dbReference type="Gene3D" id="3.30.1050.40">
    <property type="match status" value="1"/>
</dbReference>
<protein>
    <submittedName>
        <fullName evidence="2">Unannotated protein</fullName>
    </submittedName>
</protein>
<name>A0A6J6MAU4_9ZZZZ</name>
<dbReference type="Pfam" id="PF17844">
    <property type="entry name" value="SCP_3"/>
    <property type="match status" value="1"/>
</dbReference>
<evidence type="ECO:0000313" key="2">
    <source>
        <dbReference type="EMBL" id="CAB4671076.1"/>
    </source>
</evidence>
<dbReference type="EMBL" id="CAEZWX010000066">
    <property type="protein sequence ID" value="CAB4671076.1"/>
    <property type="molecule type" value="Genomic_DNA"/>
</dbReference>
<organism evidence="2">
    <name type="scientific">freshwater metagenome</name>
    <dbReference type="NCBI Taxonomy" id="449393"/>
    <lineage>
        <taxon>unclassified sequences</taxon>
        <taxon>metagenomes</taxon>
        <taxon>ecological metagenomes</taxon>
    </lineage>
</organism>
<feature type="domain" description="Bacterial SCP orthologue" evidence="1">
    <location>
        <begin position="25"/>
        <end position="115"/>
    </location>
</feature>
<dbReference type="SUPFAM" id="SSF55718">
    <property type="entry name" value="SCP-like"/>
    <property type="match status" value="1"/>
</dbReference>
<gene>
    <name evidence="2" type="ORF">UFOPK2328_00553</name>
</gene>
<proteinExistence type="predicted"/>
<evidence type="ECO:0000259" key="1">
    <source>
        <dbReference type="Pfam" id="PF17844"/>
    </source>
</evidence>
<dbReference type="AlphaFoldDB" id="A0A6J6MAU4"/>
<accession>A0A6J6MAU4</accession>
<reference evidence="2" key="1">
    <citation type="submission" date="2020-05" db="EMBL/GenBank/DDBJ databases">
        <authorList>
            <person name="Chiriac C."/>
            <person name="Salcher M."/>
            <person name="Ghai R."/>
            <person name="Kavagutti S V."/>
        </authorList>
    </citation>
    <scope>NUCLEOTIDE SEQUENCE</scope>
</reference>
<dbReference type="InterPro" id="IPR041629">
    <property type="entry name" value="SCP_3"/>
</dbReference>
<sequence>MRRKIAGPDGLEAISAYLTGSAEQSSIATAVRFLLEELGTNHPGNAVEVRIPPYGAVQCIEGPTHTRGTPANVVEMDPTSWLELALGKHTFEELAASGKLTASGSRSDLAGLFPIFKP</sequence>